<dbReference type="SUPFAM" id="SSF49329">
    <property type="entry name" value="Cu,Zn superoxide dismutase-like"/>
    <property type="match status" value="1"/>
</dbReference>
<comment type="caution">
    <text evidence="5">The sequence shown here is derived from an EMBL/GenBank/DDBJ whole genome shotgun (WGS) entry which is preliminary data.</text>
</comment>
<dbReference type="EMBL" id="JBHLWM010000003">
    <property type="protein sequence ID" value="MFC0240580.1"/>
    <property type="molecule type" value="Genomic_DNA"/>
</dbReference>
<dbReference type="InterPro" id="IPR036423">
    <property type="entry name" value="SOD-like_Cu/Zn_dom_sf"/>
</dbReference>
<feature type="chain" id="PRO_5045926239" description="Superoxide dismutase [Cu-Zn]" evidence="3">
    <location>
        <begin position="22"/>
        <end position="172"/>
    </location>
</feature>
<dbReference type="Gene3D" id="2.60.40.200">
    <property type="entry name" value="Superoxide dismutase, copper/zinc binding domain"/>
    <property type="match status" value="1"/>
</dbReference>
<accession>A0ABV6EQT0</accession>
<evidence type="ECO:0000256" key="3">
    <source>
        <dbReference type="SAM" id="SignalP"/>
    </source>
</evidence>
<reference evidence="5 6" key="1">
    <citation type="submission" date="2024-09" db="EMBL/GenBank/DDBJ databases">
        <authorList>
            <person name="Sun Q."/>
            <person name="Mori K."/>
        </authorList>
    </citation>
    <scope>NUCLEOTIDE SEQUENCE [LARGE SCALE GENOMIC DNA]</scope>
    <source>
        <strain evidence="5 6">KCTC 23279</strain>
    </source>
</reference>
<comment type="function">
    <text evidence="2">Destroys radicals which are normally produced within the cells and which are toxic to biological systems.</text>
</comment>
<organism evidence="5 6">
    <name type="scientific">Rhodopseudomonas telluris</name>
    <dbReference type="NCBI Taxonomy" id="644215"/>
    <lineage>
        <taxon>Bacteria</taxon>
        <taxon>Pseudomonadati</taxon>
        <taxon>Pseudomonadota</taxon>
        <taxon>Alphaproteobacteria</taxon>
        <taxon>Hyphomicrobiales</taxon>
        <taxon>Nitrobacteraceae</taxon>
        <taxon>Rhodopseudomonas</taxon>
    </lineage>
</organism>
<feature type="domain" description="Superoxide dismutase copper/zinc binding" evidence="4">
    <location>
        <begin position="38"/>
        <end position="168"/>
    </location>
</feature>
<dbReference type="InterPro" id="IPR018152">
    <property type="entry name" value="SOD_Cu/Zn_BS"/>
</dbReference>
<dbReference type="CDD" id="cd00305">
    <property type="entry name" value="Cu-Zn_Superoxide_Dismutase"/>
    <property type="match status" value="1"/>
</dbReference>
<evidence type="ECO:0000313" key="6">
    <source>
        <dbReference type="Proteomes" id="UP001589775"/>
    </source>
</evidence>
<dbReference type="PROSITE" id="PS00332">
    <property type="entry name" value="SOD_CU_ZN_2"/>
    <property type="match status" value="1"/>
</dbReference>
<feature type="signal peptide" evidence="3">
    <location>
        <begin position="1"/>
        <end position="21"/>
    </location>
</feature>
<evidence type="ECO:0000256" key="1">
    <source>
        <dbReference type="ARBA" id="ARBA00010457"/>
    </source>
</evidence>
<keyword evidence="2" id="KW-0479">Metal-binding</keyword>
<dbReference type="InterPro" id="IPR024134">
    <property type="entry name" value="SOD_Cu/Zn_/chaperone"/>
</dbReference>
<proteinExistence type="inferred from homology"/>
<dbReference type="Pfam" id="PF00080">
    <property type="entry name" value="Sod_Cu"/>
    <property type="match status" value="1"/>
</dbReference>
<protein>
    <recommendedName>
        <fullName evidence="2">Superoxide dismutase [Cu-Zn]</fullName>
        <ecNumber evidence="2">1.15.1.1</ecNumber>
    </recommendedName>
</protein>
<comment type="cofactor">
    <cofactor evidence="2">
        <name>Cu cation</name>
        <dbReference type="ChEBI" id="CHEBI:23378"/>
    </cofactor>
    <text evidence="2">Binds 1 copper ion per subunit.</text>
</comment>
<dbReference type="Proteomes" id="UP001589775">
    <property type="component" value="Unassembled WGS sequence"/>
</dbReference>
<dbReference type="EC" id="1.15.1.1" evidence="2"/>
<comment type="similarity">
    <text evidence="1 2">Belongs to the Cu-Zn superoxide dismutase family.</text>
</comment>
<dbReference type="RefSeq" id="WP_378386594.1">
    <property type="nucleotide sequence ID" value="NZ_JBHLWM010000003.1"/>
</dbReference>
<name>A0ABV6EQT0_9BRAD</name>
<keyword evidence="6" id="KW-1185">Reference proteome</keyword>
<dbReference type="InterPro" id="IPR001424">
    <property type="entry name" value="SOD_Cu_Zn_dom"/>
</dbReference>
<keyword evidence="2" id="KW-0560">Oxidoreductase</keyword>
<gene>
    <name evidence="5" type="ORF">ACFFJ6_08895</name>
</gene>
<keyword evidence="3" id="KW-0732">Signal</keyword>
<dbReference type="PANTHER" id="PTHR10003">
    <property type="entry name" value="SUPEROXIDE DISMUTASE CU-ZN -RELATED"/>
    <property type="match status" value="1"/>
</dbReference>
<evidence type="ECO:0000256" key="2">
    <source>
        <dbReference type="RuleBase" id="RU000393"/>
    </source>
</evidence>
<comment type="cofactor">
    <cofactor evidence="2">
        <name>Zn(2+)</name>
        <dbReference type="ChEBI" id="CHEBI:29105"/>
    </cofactor>
    <text evidence="2">Binds 1 zinc ion per subunit.</text>
</comment>
<dbReference type="PRINTS" id="PR00068">
    <property type="entry name" value="CUZNDISMTASE"/>
</dbReference>
<keyword evidence="2" id="KW-0862">Zinc</keyword>
<keyword evidence="2" id="KW-0186">Copper</keyword>
<evidence type="ECO:0000259" key="4">
    <source>
        <dbReference type="Pfam" id="PF00080"/>
    </source>
</evidence>
<evidence type="ECO:0000313" key="5">
    <source>
        <dbReference type="EMBL" id="MFC0240580.1"/>
    </source>
</evidence>
<sequence>MIIRSMLAATALVALTTTGFAADNARVMLKNAEGADVGGATLTQGSKGVTIKLSLKGLPPGEHAFHIHAVGKCEPPFTSAGGHFNPDNKKHGKMAEGGAHAGDMPNLTIPASGRLDIDIVNDAVTLEKGKPNSVFKPDGTALVIHAKADDYKSDPAGNAGDRIACGVIEEAR</sequence>
<comment type="catalytic activity">
    <reaction evidence="2">
        <text>2 superoxide + 2 H(+) = H2O2 + O2</text>
        <dbReference type="Rhea" id="RHEA:20696"/>
        <dbReference type="ChEBI" id="CHEBI:15378"/>
        <dbReference type="ChEBI" id="CHEBI:15379"/>
        <dbReference type="ChEBI" id="CHEBI:16240"/>
        <dbReference type="ChEBI" id="CHEBI:18421"/>
        <dbReference type="EC" id="1.15.1.1"/>
    </reaction>
</comment>